<comment type="function">
    <text evidence="1">Involved in endocytosis.</text>
</comment>
<dbReference type="PROSITE" id="PS50005">
    <property type="entry name" value="TPR"/>
    <property type="match status" value="2"/>
</dbReference>
<dbReference type="KEGG" id="dfa:DFA_06614"/>
<feature type="region of interest" description="Disordered" evidence="4">
    <location>
        <begin position="678"/>
        <end position="734"/>
    </location>
</feature>
<dbReference type="Pfam" id="PF13181">
    <property type="entry name" value="TPR_8"/>
    <property type="match status" value="1"/>
</dbReference>
<dbReference type="InterPro" id="IPR019734">
    <property type="entry name" value="TPR_rpt"/>
</dbReference>
<dbReference type="OMA" id="HKWIQLA"/>
<dbReference type="Proteomes" id="UP000007797">
    <property type="component" value="Unassembled WGS sequence"/>
</dbReference>
<dbReference type="InterPro" id="IPR051722">
    <property type="entry name" value="Endocytosis_PI4K-reg_protein"/>
</dbReference>
<dbReference type="STRING" id="1054147.F4PJH8"/>
<dbReference type="EMBL" id="GL883007">
    <property type="protein sequence ID" value="EGG24464.1"/>
    <property type="molecule type" value="Genomic_DNA"/>
</dbReference>
<feature type="domain" description="Tetratricopeptide repeat protein 7 N-terminal" evidence="5">
    <location>
        <begin position="196"/>
        <end position="308"/>
    </location>
</feature>
<feature type="compositionally biased region" description="Low complexity" evidence="4">
    <location>
        <begin position="346"/>
        <end position="357"/>
    </location>
</feature>
<sequence length="892" mass="99191">MSTTSSTSSTPQTSTIRNKKIISIESDIEKARSEKDWNSLLSLLKKYSKITASNNENVLEYLVHAERYIADNNYIDAQLMLNKALMLKPDDQEVVAYIGIVDYQRNDINKAIDHLSKLSNPYAQQNNNEMILNPRKVNLLLHAFNVKGKCQEYQGKGEDAIESYKNVINITFRYFKFTKSIDQQAKPFIIDSYIRIAMIHRYYSKIQESIKDFRNCLSSQVGLNLSNYRLALVSLGHLLLRNTCSQSYQSIYQTTSSADQQSPLHTSSTSSEINKLNQQTPTVSASSTYVPNNQVEEAIMVLLHAEDVQSILLESSLLSNDSTSSTSMLLSPLSIQNSLAAESTAASNGSAATAQTTNGEDDGDDQSSSHSPAPVSINSPSEKDMLIYDDLCMAYCRKEQYYPVVEIYEKSLSSKFGETHRWIQLALSLYSSGKYKRSLFIIEECLATNPKNITLILLASKICINHLNQLSKGIIFAKQAISILDSSTSDNILQSRAYLSIGVAYEKRALECKSYNEKQTNQELALSNLKKAHYYDSSNYLTSYHLALIYADIRETRLGLKYIHESLSINSNEPSSWNLLCLLLSSNKTYELAYRTCKYALVQSPNNIELLLTKAKLELALEDGSQALLTYRGALSQLNNKTLTSTEDWDETESIPRNRYQSGSASIVSFDMRSTGTASHRGGIASSSEFSADGNSNSIQAGGDQEFNSPLANGTLKGQSLSSSSTTAANSDSNLSTTIKRRVQLWLALSEAFSQQSMFDDAASCLVQADQLSPNHAEVYYQQGVLLDLQGISQEAASAYRKALAIDPGHTNSAIRVAVNHYIVDKDLLLSENNLTTVLRSYDPTSHHAWFQLGVVLKAKGEIERASECFKRAIELDKTSPLIPYESISRHL</sequence>
<dbReference type="InterPro" id="IPR045819">
    <property type="entry name" value="TTC7_N"/>
</dbReference>
<dbReference type="OrthoDB" id="29013at2759"/>
<evidence type="ECO:0000256" key="1">
    <source>
        <dbReference type="ARBA" id="ARBA00002550"/>
    </source>
</evidence>
<evidence type="ECO:0000313" key="6">
    <source>
        <dbReference type="EMBL" id="EGG24464.1"/>
    </source>
</evidence>
<dbReference type="PANTHER" id="PTHR23083">
    <property type="entry name" value="TETRATRICOPEPTIDE REPEAT PROTEIN, TPR"/>
    <property type="match status" value="1"/>
</dbReference>
<keyword evidence="3" id="KW-0802">TPR repeat</keyword>
<feature type="compositionally biased region" description="Polar residues" evidence="4">
    <location>
        <begin position="685"/>
        <end position="719"/>
    </location>
</feature>
<feature type="compositionally biased region" description="Polar residues" evidence="4">
    <location>
        <begin position="366"/>
        <end position="380"/>
    </location>
</feature>
<dbReference type="Gene3D" id="1.25.40.10">
    <property type="entry name" value="Tetratricopeptide repeat domain"/>
    <property type="match status" value="4"/>
</dbReference>
<gene>
    <name evidence="6" type="ORF">DFA_06614</name>
</gene>
<dbReference type="SMART" id="SM00028">
    <property type="entry name" value="TPR"/>
    <property type="match status" value="8"/>
</dbReference>
<dbReference type="SUPFAM" id="SSF48452">
    <property type="entry name" value="TPR-like"/>
    <property type="match status" value="3"/>
</dbReference>
<protein>
    <recommendedName>
        <fullName evidence="5">Tetratricopeptide repeat protein 7 N-terminal domain-containing protein</fullName>
    </recommendedName>
</protein>
<dbReference type="RefSeq" id="XP_004362315.1">
    <property type="nucleotide sequence ID" value="XM_004362258.1"/>
</dbReference>
<organism evidence="6 7">
    <name type="scientific">Cavenderia fasciculata</name>
    <name type="common">Slime mold</name>
    <name type="synonym">Dictyostelium fasciculatum</name>
    <dbReference type="NCBI Taxonomy" id="261658"/>
    <lineage>
        <taxon>Eukaryota</taxon>
        <taxon>Amoebozoa</taxon>
        <taxon>Evosea</taxon>
        <taxon>Eumycetozoa</taxon>
        <taxon>Dictyostelia</taxon>
        <taxon>Acytosteliales</taxon>
        <taxon>Cavenderiaceae</taxon>
        <taxon>Cavenderia</taxon>
    </lineage>
</organism>
<accession>F4PJH8</accession>
<evidence type="ECO:0000256" key="3">
    <source>
        <dbReference type="PROSITE-ProRule" id="PRU00339"/>
    </source>
</evidence>
<feature type="repeat" description="TPR" evidence="3">
    <location>
        <begin position="777"/>
        <end position="810"/>
    </location>
</feature>
<dbReference type="PANTHER" id="PTHR23083:SF464">
    <property type="entry name" value="TETRATRICOPEPTIDE REPEAT DOMAIN 7, ISOFORM A"/>
    <property type="match status" value="1"/>
</dbReference>
<name>F4PJH8_CACFS</name>
<evidence type="ECO:0000259" key="5">
    <source>
        <dbReference type="Pfam" id="PF19440"/>
    </source>
</evidence>
<feature type="region of interest" description="Disordered" evidence="4">
    <location>
        <begin position="259"/>
        <end position="286"/>
    </location>
</feature>
<dbReference type="AlphaFoldDB" id="F4PJH8"/>
<evidence type="ECO:0000256" key="2">
    <source>
        <dbReference type="ARBA" id="ARBA00038251"/>
    </source>
</evidence>
<feature type="compositionally biased region" description="Low complexity" evidence="4">
    <location>
        <begin position="720"/>
        <end position="734"/>
    </location>
</feature>
<reference evidence="7" key="1">
    <citation type="journal article" date="2011" name="Genome Res.">
        <title>Phylogeny-wide analysis of social amoeba genomes highlights ancient origins for complex intercellular communication.</title>
        <authorList>
            <person name="Heidel A.J."/>
            <person name="Lawal H.M."/>
            <person name="Felder M."/>
            <person name="Schilde C."/>
            <person name="Helps N.R."/>
            <person name="Tunggal B."/>
            <person name="Rivero F."/>
            <person name="John U."/>
            <person name="Schleicher M."/>
            <person name="Eichinger L."/>
            <person name="Platzer M."/>
            <person name="Noegel A.A."/>
            <person name="Schaap P."/>
            <person name="Gloeckner G."/>
        </authorList>
    </citation>
    <scope>NUCLEOTIDE SEQUENCE [LARGE SCALE GENOMIC DNA]</scope>
    <source>
        <strain evidence="7">SH3</strain>
    </source>
</reference>
<keyword evidence="7" id="KW-1185">Reference proteome</keyword>
<evidence type="ECO:0000256" key="4">
    <source>
        <dbReference type="SAM" id="MobiDB-lite"/>
    </source>
</evidence>
<evidence type="ECO:0000313" key="7">
    <source>
        <dbReference type="Proteomes" id="UP000007797"/>
    </source>
</evidence>
<dbReference type="Pfam" id="PF13432">
    <property type="entry name" value="TPR_16"/>
    <property type="match status" value="1"/>
</dbReference>
<dbReference type="InterPro" id="IPR011990">
    <property type="entry name" value="TPR-like_helical_dom_sf"/>
</dbReference>
<proteinExistence type="inferred from homology"/>
<dbReference type="Pfam" id="PF19440">
    <property type="entry name" value="TTC7_N"/>
    <property type="match status" value="1"/>
</dbReference>
<dbReference type="GeneID" id="14876007"/>
<feature type="repeat" description="TPR" evidence="3">
    <location>
        <begin position="847"/>
        <end position="880"/>
    </location>
</feature>
<comment type="similarity">
    <text evidence="2">Belongs to the YPP1 family.</text>
</comment>
<feature type="region of interest" description="Disordered" evidence="4">
    <location>
        <begin position="346"/>
        <end position="380"/>
    </location>
</feature>